<dbReference type="AlphaFoldDB" id="A0A0R1X7X8"/>
<dbReference type="PATRIC" id="fig|1122147.4.peg.41"/>
<evidence type="ECO:0000256" key="3">
    <source>
        <dbReference type="ARBA" id="ARBA00023157"/>
    </source>
</evidence>
<proteinExistence type="inferred from homology"/>
<comment type="subcellular location">
    <subcellularLocation>
        <location evidence="6">Cytoplasm</location>
    </subcellularLocation>
</comment>
<dbReference type="GO" id="GO:0051082">
    <property type="term" value="F:unfolded protein binding"/>
    <property type="evidence" value="ECO:0007669"/>
    <property type="project" value="UniProtKB-UniRule"/>
</dbReference>
<dbReference type="Pfam" id="PF01430">
    <property type="entry name" value="HSP33"/>
    <property type="match status" value="1"/>
</dbReference>
<comment type="caution">
    <text evidence="7">The sequence shown here is derived from an EMBL/GenBank/DDBJ whole genome shotgun (WGS) entry which is preliminary data.</text>
</comment>
<comment type="function">
    <text evidence="6">Redox regulated molecular chaperone. Protects both thermally unfolding and oxidatively damaged proteins from irreversible aggregation. Plays an important role in the bacterial defense system toward oxidative stress.</text>
</comment>
<comment type="PTM">
    <text evidence="6">Under oxidizing conditions two disulfide bonds are formed involving the reactive cysteines. Under reducing conditions zinc is bound to the reactive cysteines and the protein is inactive.</text>
</comment>
<evidence type="ECO:0000313" key="7">
    <source>
        <dbReference type="EMBL" id="KRM26378.1"/>
    </source>
</evidence>
<dbReference type="Gene3D" id="3.90.1280.10">
    <property type="entry name" value="HSP33 redox switch-like"/>
    <property type="match status" value="1"/>
</dbReference>
<sequence length="299" mass="31760">MRKKKEETMADYLVKAVTTDGHLRALALDATQTVAEAQQRHDTYGAASAALGRTLVGTILLSTALLKDDGEETLTTRVLGDGPVGAIVAVGTPAGTVKGYVQHPHVQLPLNTVGKIDVRRAVGKGLLAVTKDMGLKQPFTGQVPLVSGELAEDFSYYLAKSEQIPSAVGLSVFVQANNTIGAAGGFMIQALPGASDDELTKIEKSIRALPLISEMMRAGDTPEDILTKIFGADELKFLSKSPVAFKCDCSKERFAKSIKALGSKEIKQMIAADHGAEAVCKFCGNKYTYSEADLRAMLA</sequence>
<evidence type="ECO:0000256" key="1">
    <source>
        <dbReference type="ARBA" id="ARBA00022490"/>
    </source>
</evidence>
<dbReference type="InterPro" id="IPR000397">
    <property type="entry name" value="Heat_shock_Hsp33"/>
</dbReference>
<name>A0A0R1X7X8_9LACO</name>
<dbReference type="Gene3D" id="3.55.30.10">
    <property type="entry name" value="Hsp33 domain"/>
    <property type="match status" value="1"/>
</dbReference>
<dbReference type="PANTHER" id="PTHR30111:SF1">
    <property type="entry name" value="33 KDA CHAPERONIN"/>
    <property type="match status" value="1"/>
</dbReference>
<dbReference type="Proteomes" id="UP000050949">
    <property type="component" value="Unassembled WGS sequence"/>
</dbReference>
<feature type="disulfide bond" description="Redox-active" evidence="6">
    <location>
        <begin position="247"/>
        <end position="249"/>
    </location>
</feature>
<keyword evidence="1 6" id="KW-0963">Cytoplasm</keyword>
<evidence type="ECO:0000256" key="6">
    <source>
        <dbReference type="HAMAP-Rule" id="MF_00117"/>
    </source>
</evidence>
<comment type="similarity">
    <text evidence="6">Belongs to the HSP33 family.</text>
</comment>
<keyword evidence="4 6" id="KW-0143">Chaperone</keyword>
<dbReference type="GO" id="GO:0005737">
    <property type="term" value="C:cytoplasm"/>
    <property type="evidence" value="ECO:0007669"/>
    <property type="project" value="UniProtKB-SubCell"/>
</dbReference>
<dbReference type="CDD" id="cd00498">
    <property type="entry name" value="Hsp33"/>
    <property type="match status" value="1"/>
</dbReference>
<keyword evidence="2 6" id="KW-0862">Zinc</keyword>
<dbReference type="InterPro" id="IPR016154">
    <property type="entry name" value="Heat_shock_Hsp33_C"/>
</dbReference>
<evidence type="ECO:0000313" key="8">
    <source>
        <dbReference type="Proteomes" id="UP000050949"/>
    </source>
</evidence>
<dbReference type="HAMAP" id="MF_00117">
    <property type="entry name" value="HslO"/>
    <property type="match status" value="1"/>
</dbReference>
<accession>A0A0R1X7X8</accession>
<organism evidence="7 8">
    <name type="scientific">Schleiferilactobacillus harbinensis DSM 16991</name>
    <dbReference type="NCBI Taxonomy" id="1122147"/>
    <lineage>
        <taxon>Bacteria</taxon>
        <taxon>Bacillati</taxon>
        <taxon>Bacillota</taxon>
        <taxon>Bacilli</taxon>
        <taxon>Lactobacillales</taxon>
        <taxon>Lactobacillaceae</taxon>
        <taxon>Schleiferilactobacillus</taxon>
    </lineage>
</organism>
<dbReference type="PANTHER" id="PTHR30111">
    <property type="entry name" value="33 KDA CHAPERONIN"/>
    <property type="match status" value="1"/>
</dbReference>
<dbReference type="PIRSF" id="PIRSF005261">
    <property type="entry name" value="Heat_shock_Hsp33"/>
    <property type="match status" value="1"/>
</dbReference>
<dbReference type="eggNOG" id="COG1281">
    <property type="taxonomic scope" value="Bacteria"/>
</dbReference>
<keyword evidence="3 6" id="KW-1015">Disulfide bond</keyword>
<reference evidence="7 8" key="1">
    <citation type="journal article" date="2015" name="Genome Announc.">
        <title>Expanding the biotechnology potential of lactobacilli through comparative genomics of 213 strains and associated genera.</title>
        <authorList>
            <person name="Sun Z."/>
            <person name="Harris H.M."/>
            <person name="McCann A."/>
            <person name="Guo C."/>
            <person name="Argimon S."/>
            <person name="Zhang W."/>
            <person name="Yang X."/>
            <person name="Jeffery I.B."/>
            <person name="Cooney J.C."/>
            <person name="Kagawa T.F."/>
            <person name="Liu W."/>
            <person name="Song Y."/>
            <person name="Salvetti E."/>
            <person name="Wrobel A."/>
            <person name="Rasinkangas P."/>
            <person name="Parkhill J."/>
            <person name="Rea M.C."/>
            <person name="O'Sullivan O."/>
            <person name="Ritari J."/>
            <person name="Douillard F.P."/>
            <person name="Paul Ross R."/>
            <person name="Yang R."/>
            <person name="Briner A.E."/>
            <person name="Felis G.E."/>
            <person name="de Vos W.M."/>
            <person name="Barrangou R."/>
            <person name="Klaenhammer T.R."/>
            <person name="Caufield P.W."/>
            <person name="Cui Y."/>
            <person name="Zhang H."/>
            <person name="O'Toole P.W."/>
        </authorList>
    </citation>
    <scope>NUCLEOTIDE SEQUENCE [LARGE SCALE GENOMIC DNA]</scope>
    <source>
        <strain evidence="7 8">DSM 16991</strain>
    </source>
</reference>
<dbReference type="NCBIfam" id="NF001033">
    <property type="entry name" value="PRK00114.1"/>
    <property type="match status" value="1"/>
</dbReference>
<dbReference type="InterPro" id="IPR016153">
    <property type="entry name" value="Heat_shock_Hsp33_N"/>
</dbReference>
<dbReference type="SUPFAM" id="SSF118352">
    <property type="entry name" value="HSP33 redox switch-like"/>
    <property type="match status" value="1"/>
</dbReference>
<evidence type="ECO:0000256" key="5">
    <source>
        <dbReference type="ARBA" id="ARBA00023284"/>
    </source>
</evidence>
<evidence type="ECO:0000256" key="2">
    <source>
        <dbReference type="ARBA" id="ARBA00022833"/>
    </source>
</evidence>
<keyword evidence="5 6" id="KW-0676">Redox-active center</keyword>
<dbReference type="EMBL" id="AZFW01000076">
    <property type="protein sequence ID" value="KRM26378.1"/>
    <property type="molecule type" value="Genomic_DNA"/>
</dbReference>
<dbReference type="GO" id="GO:0042026">
    <property type="term" value="P:protein refolding"/>
    <property type="evidence" value="ECO:0007669"/>
    <property type="project" value="TreeGrafter"/>
</dbReference>
<gene>
    <name evidence="6" type="primary">hslO</name>
    <name evidence="7" type="ORF">FC91_GL000042</name>
</gene>
<feature type="disulfide bond" description="Redox-active" evidence="6">
    <location>
        <begin position="280"/>
        <end position="283"/>
    </location>
</feature>
<dbReference type="SUPFAM" id="SSF64397">
    <property type="entry name" value="Hsp33 domain"/>
    <property type="match status" value="1"/>
</dbReference>
<dbReference type="GO" id="GO:0044183">
    <property type="term" value="F:protein folding chaperone"/>
    <property type="evidence" value="ECO:0007669"/>
    <property type="project" value="TreeGrafter"/>
</dbReference>
<evidence type="ECO:0000256" key="4">
    <source>
        <dbReference type="ARBA" id="ARBA00023186"/>
    </source>
</evidence>
<protein>
    <recommendedName>
        <fullName evidence="6">33 kDa chaperonin</fullName>
    </recommendedName>
    <alternativeName>
        <fullName evidence="6">Heat shock protein 33 homolog</fullName>
        <shortName evidence="6">HSP33</shortName>
    </alternativeName>
</protein>